<sequence length="242" mass="27609">MHLMRSLLNVHPHIQCDTQLKTFEDITKLERITEGGKVAGSYNSQVRNPCVVSGEILRIGFLVSEQLPNARFIHMIRDGRAVAHDNVQAMTRSEKNAEKINKKYVIHLEKWSNVSSMMFHQCSLLGEKCLKVYFEELIENTPQQLRRIADFVKLPNIRSSRDRFIEEAVLKVAHLKEQNVQRQWIEEMPAAVRAAAEQHAPMLKVLGYQSDGTLVVKDNPYNLEYADNSAKHIGPSGSQTTM</sequence>
<dbReference type="WBParaSite" id="NBR_0002030901-mRNA-1">
    <property type="protein sequence ID" value="NBR_0002030901-mRNA-1"/>
    <property type="gene ID" value="NBR_0002030901"/>
</dbReference>
<evidence type="ECO:0000256" key="2">
    <source>
        <dbReference type="ARBA" id="ARBA00013262"/>
    </source>
</evidence>
<evidence type="ECO:0000256" key="5">
    <source>
        <dbReference type="RuleBase" id="RU365018"/>
    </source>
</evidence>
<reference evidence="6 7" key="2">
    <citation type="submission" date="2018-11" db="EMBL/GenBank/DDBJ databases">
        <authorList>
            <consortium name="Pathogen Informatics"/>
        </authorList>
    </citation>
    <scope>NUCLEOTIDE SEQUENCE [LARGE SCALE GENOMIC DNA]</scope>
</reference>
<dbReference type="Pfam" id="PF13469">
    <property type="entry name" value="Sulfotransfer_3"/>
    <property type="match status" value="1"/>
</dbReference>
<organism evidence="8">
    <name type="scientific">Nippostrongylus brasiliensis</name>
    <name type="common">Rat hookworm</name>
    <dbReference type="NCBI Taxonomy" id="27835"/>
    <lineage>
        <taxon>Eukaryota</taxon>
        <taxon>Metazoa</taxon>
        <taxon>Ecdysozoa</taxon>
        <taxon>Nematoda</taxon>
        <taxon>Chromadorea</taxon>
        <taxon>Rhabditida</taxon>
        <taxon>Rhabditina</taxon>
        <taxon>Rhabditomorpha</taxon>
        <taxon>Strongyloidea</taxon>
        <taxon>Heligmosomidae</taxon>
        <taxon>Nippostrongylus</taxon>
    </lineage>
</organism>
<evidence type="ECO:0000256" key="3">
    <source>
        <dbReference type="ARBA" id="ARBA00022679"/>
    </source>
</evidence>
<dbReference type="SUPFAM" id="SSF52540">
    <property type="entry name" value="P-loop containing nucleoside triphosphate hydrolases"/>
    <property type="match status" value="1"/>
</dbReference>
<dbReference type="AlphaFoldDB" id="A0A0N4YST7"/>
<comment type="similarity">
    <text evidence="1 5">Belongs to the protein sulfotransferase family.</text>
</comment>
<protein>
    <recommendedName>
        <fullName evidence="2 5">Protein-tyrosine sulfotransferase</fullName>
        <ecNumber evidence="2 5">2.8.2.20</ecNumber>
    </recommendedName>
</protein>
<dbReference type="STRING" id="27835.A0A0N4YST7"/>
<evidence type="ECO:0000256" key="1">
    <source>
        <dbReference type="ARBA" id="ARBA00009988"/>
    </source>
</evidence>
<keyword evidence="3 5" id="KW-0808">Transferase</keyword>
<evidence type="ECO:0000313" key="6">
    <source>
        <dbReference type="EMBL" id="VDL84047.1"/>
    </source>
</evidence>
<dbReference type="PANTHER" id="PTHR12788:SF10">
    <property type="entry name" value="PROTEIN-TYROSINE SULFOTRANSFERASE"/>
    <property type="match status" value="1"/>
</dbReference>
<evidence type="ECO:0000256" key="4">
    <source>
        <dbReference type="ARBA" id="ARBA00048460"/>
    </source>
</evidence>
<gene>
    <name evidence="6" type="ORF">NBR_LOCUS20310</name>
</gene>
<reference evidence="8" key="1">
    <citation type="submission" date="2017-02" db="UniProtKB">
        <authorList>
            <consortium name="WormBaseParasite"/>
        </authorList>
    </citation>
    <scope>IDENTIFICATION</scope>
</reference>
<dbReference type="InterPro" id="IPR026634">
    <property type="entry name" value="TPST-like"/>
</dbReference>
<dbReference type="EC" id="2.8.2.20" evidence="2 5"/>
<dbReference type="PANTHER" id="PTHR12788">
    <property type="entry name" value="PROTEIN-TYROSINE SULFOTRANSFERASE 2"/>
    <property type="match status" value="1"/>
</dbReference>
<dbReference type="GO" id="GO:0008476">
    <property type="term" value="F:protein-tyrosine sulfotransferase activity"/>
    <property type="evidence" value="ECO:0007669"/>
    <property type="project" value="UniProtKB-EC"/>
</dbReference>
<evidence type="ECO:0000313" key="8">
    <source>
        <dbReference type="WBParaSite" id="NBR_0002030901-mRNA-1"/>
    </source>
</evidence>
<keyword evidence="7" id="KW-1185">Reference proteome</keyword>
<dbReference type="EMBL" id="UYSL01025013">
    <property type="protein sequence ID" value="VDL84047.1"/>
    <property type="molecule type" value="Genomic_DNA"/>
</dbReference>
<dbReference type="Proteomes" id="UP000271162">
    <property type="component" value="Unassembled WGS sequence"/>
</dbReference>
<dbReference type="Gene3D" id="3.40.50.300">
    <property type="entry name" value="P-loop containing nucleotide triphosphate hydrolases"/>
    <property type="match status" value="1"/>
</dbReference>
<comment type="catalytic activity">
    <reaction evidence="4 5">
        <text>L-tyrosyl-[protein] + 3'-phosphoadenylyl sulfate = O-sulfo-L-tyrosine-[protein] + adenosine 3',5'-bisphosphate + H(+)</text>
        <dbReference type="Rhea" id="RHEA:16801"/>
        <dbReference type="Rhea" id="RHEA-COMP:10136"/>
        <dbReference type="Rhea" id="RHEA-COMP:11688"/>
        <dbReference type="ChEBI" id="CHEBI:15378"/>
        <dbReference type="ChEBI" id="CHEBI:46858"/>
        <dbReference type="ChEBI" id="CHEBI:58339"/>
        <dbReference type="ChEBI" id="CHEBI:58343"/>
        <dbReference type="ChEBI" id="CHEBI:65286"/>
        <dbReference type="EC" id="2.8.2.20"/>
    </reaction>
</comment>
<evidence type="ECO:0000313" key="7">
    <source>
        <dbReference type="Proteomes" id="UP000271162"/>
    </source>
</evidence>
<name>A0A0N4YST7_NIPBR</name>
<proteinExistence type="inferred from homology"/>
<dbReference type="GO" id="GO:0005794">
    <property type="term" value="C:Golgi apparatus"/>
    <property type="evidence" value="ECO:0007669"/>
    <property type="project" value="TreeGrafter"/>
</dbReference>
<dbReference type="InterPro" id="IPR027417">
    <property type="entry name" value="P-loop_NTPase"/>
</dbReference>
<accession>A0A0N4YST7</accession>
<comment type="function">
    <text evidence="5">Catalyzes the O-sulfation of tyrosine residues within acidic motifs of polypeptides, using 3'-phosphoadenylyl sulfate (PAPS) as cosubstrate.</text>
</comment>